<name>A0A419RSB5_9SPHN</name>
<feature type="region of interest" description="Disordered" evidence="8">
    <location>
        <begin position="1"/>
        <end position="21"/>
    </location>
</feature>
<evidence type="ECO:0000256" key="4">
    <source>
        <dbReference type="ARBA" id="ARBA00019232"/>
    </source>
</evidence>
<dbReference type="Proteomes" id="UP000285232">
    <property type="component" value="Unassembled WGS sequence"/>
</dbReference>
<dbReference type="PANTHER" id="PTHR43390:SF1">
    <property type="entry name" value="CHLOROPLAST PROCESSING PEPTIDASE"/>
    <property type="match status" value="1"/>
</dbReference>
<dbReference type="GO" id="GO:0006465">
    <property type="term" value="P:signal peptide processing"/>
    <property type="evidence" value="ECO:0007669"/>
    <property type="project" value="InterPro"/>
</dbReference>
<evidence type="ECO:0000256" key="1">
    <source>
        <dbReference type="ARBA" id="ARBA00000677"/>
    </source>
</evidence>
<sequence length="281" mass="31266">MTDANIREIEEPTGTKGEKPAKEEDWKSFGWFLVKLVIVVLVFRTFFFTSFNIPSESMLPRLLVGDYLQAQKWSYGYSRFSLPFDLDVGDGRIFASQPDRGDIVIFKHPVDEADYIKRVIGLPGDTVQMASGVLLLNGVPVGTERIEDLVLPVESPMVCRAGGEFVPANGGDAATCIYPQFRETLPGGVSYNILDLGTFPQDDTAPITVPEGMLFLMGDNRDNSLDSRFPAEPGRGIGLVPEANLVAEASFMYWSTDGTSEWVKPWTWFTAARWSRMFRGI</sequence>
<comment type="subcellular location">
    <subcellularLocation>
        <location evidence="7">Membrane</location>
        <topology evidence="7">Single-pass type II membrane protein</topology>
    </subcellularLocation>
</comment>
<accession>A0A419RSB5</accession>
<keyword evidence="7" id="KW-0645">Protease</keyword>
<dbReference type="Gene3D" id="2.10.109.10">
    <property type="entry name" value="Umud Fragment, subunit A"/>
    <property type="match status" value="1"/>
</dbReference>
<evidence type="ECO:0000256" key="3">
    <source>
        <dbReference type="ARBA" id="ARBA00013208"/>
    </source>
</evidence>
<protein>
    <recommendedName>
        <fullName evidence="4 7">Signal peptidase I</fullName>
        <ecNumber evidence="3 7">3.4.21.89</ecNumber>
    </recommendedName>
</protein>
<dbReference type="NCBIfam" id="TIGR02227">
    <property type="entry name" value="sigpep_I_bact"/>
    <property type="match status" value="1"/>
</dbReference>
<keyword evidence="7" id="KW-0472">Membrane</keyword>
<feature type="compositionally biased region" description="Basic and acidic residues" evidence="8">
    <location>
        <begin position="1"/>
        <end position="10"/>
    </location>
</feature>
<evidence type="ECO:0000313" key="10">
    <source>
        <dbReference type="EMBL" id="RJY08666.1"/>
    </source>
</evidence>
<comment type="caution">
    <text evidence="10">The sequence shown here is derived from an EMBL/GenBank/DDBJ whole genome shotgun (WGS) entry which is preliminary data.</text>
</comment>
<dbReference type="InterPro" id="IPR019757">
    <property type="entry name" value="Pept_S26A_signal_pept_1_Lys-AS"/>
</dbReference>
<dbReference type="PRINTS" id="PR00727">
    <property type="entry name" value="LEADERPTASE"/>
</dbReference>
<dbReference type="InterPro" id="IPR036286">
    <property type="entry name" value="LexA/Signal_pep-like_sf"/>
</dbReference>
<proteinExistence type="inferred from homology"/>
<evidence type="ECO:0000313" key="11">
    <source>
        <dbReference type="Proteomes" id="UP000285232"/>
    </source>
</evidence>
<feature type="domain" description="Peptidase S26" evidence="9">
    <location>
        <begin position="28"/>
        <end position="254"/>
    </location>
</feature>
<gene>
    <name evidence="10" type="primary">lepB</name>
    <name evidence="10" type="ORF">D6201_04190</name>
</gene>
<organism evidence="10 11">
    <name type="scientific">Aurantiacibacter aquimixticola</name>
    <dbReference type="NCBI Taxonomy" id="1958945"/>
    <lineage>
        <taxon>Bacteria</taxon>
        <taxon>Pseudomonadati</taxon>
        <taxon>Pseudomonadota</taxon>
        <taxon>Alphaproteobacteria</taxon>
        <taxon>Sphingomonadales</taxon>
        <taxon>Erythrobacteraceae</taxon>
        <taxon>Aurantiacibacter</taxon>
    </lineage>
</organism>
<dbReference type="Pfam" id="PF10502">
    <property type="entry name" value="Peptidase_S26"/>
    <property type="match status" value="1"/>
</dbReference>
<dbReference type="EMBL" id="RAHX01000001">
    <property type="protein sequence ID" value="RJY08666.1"/>
    <property type="molecule type" value="Genomic_DNA"/>
</dbReference>
<keyword evidence="5 7" id="KW-0378">Hydrolase</keyword>
<evidence type="ECO:0000259" key="9">
    <source>
        <dbReference type="Pfam" id="PF10502"/>
    </source>
</evidence>
<dbReference type="CDD" id="cd06530">
    <property type="entry name" value="S26_SPase_I"/>
    <property type="match status" value="1"/>
</dbReference>
<dbReference type="EC" id="3.4.21.89" evidence="3 7"/>
<keyword evidence="7" id="KW-0812">Transmembrane</keyword>
<evidence type="ECO:0000256" key="2">
    <source>
        <dbReference type="ARBA" id="ARBA00009370"/>
    </source>
</evidence>
<keyword evidence="11" id="KW-1185">Reference proteome</keyword>
<dbReference type="RefSeq" id="WP_120047679.1">
    <property type="nucleotide sequence ID" value="NZ_RAHX01000001.1"/>
</dbReference>
<feature type="active site" evidence="6">
    <location>
        <position position="117"/>
    </location>
</feature>
<evidence type="ECO:0000256" key="7">
    <source>
        <dbReference type="RuleBase" id="RU362042"/>
    </source>
</evidence>
<dbReference type="OrthoDB" id="9815782at2"/>
<comment type="similarity">
    <text evidence="2 7">Belongs to the peptidase S26 family.</text>
</comment>
<comment type="catalytic activity">
    <reaction evidence="1 7">
        <text>Cleavage of hydrophobic, N-terminal signal or leader sequences from secreted and periplasmic proteins.</text>
        <dbReference type="EC" id="3.4.21.89"/>
    </reaction>
</comment>
<dbReference type="GO" id="GO:0016020">
    <property type="term" value="C:membrane"/>
    <property type="evidence" value="ECO:0007669"/>
    <property type="project" value="UniProtKB-SubCell"/>
</dbReference>
<dbReference type="AlphaFoldDB" id="A0A419RSB5"/>
<keyword evidence="7" id="KW-1133">Transmembrane helix</keyword>
<reference evidence="10 11" key="1">
    <citation type="journal article" date="2017" name="Int. J. Syst. Evol. Microbiol.">
        <title>Erythrobacter aquimixticola sp. nov., isolated from the junction between the ocean and a freshwater spring.</title>
        <authorList>
            <person name="Park S."/>
            <person name="Jung Y.T."/>
            <person name="Choi S.J."/>
            <person name="Yoon J.H."/>
        </authorList>
    </citation>
    <scope>NUCLEOTIDE SEQUENCE [LARGE SCALE GENOMIC DNA]</scope>
    <source>
        <strain evidence="10 11">JSSK-14</strain>
    </source>
</reference>
<dbReference type="InterPro" id="IPR000223">
    <property type="entry name" value="Pept_S26A_signal_pept_1"/>
</dbReference>
<dbReference type="InterPro" id="IPR019533">
    <property type="entry name" value="Peptidase_S26"/>
</dbReference>
<evidence type="ECO:0000256" key="5">
    <source>
        <dbReference type="ARBA" id="ARBA00022801"/>
    </source>
</evidence>
<evidence type="ECO:0000256" key="6">
    <source>
        <dbReference type="PIRSR" id="PIRSR600223-1"/>
    </source>
</evidence>
<dbReference type="SUPFAM" id="SSF51306">
    <property type="entry name" value="LexA/Signal peptidase"/>
    <property type="match status" value="1"/>
</dbReference>
<evidence type="ECO:0000256" key="8">
    <source>
        <dbReference type="SAM" id="MobiDB-lite"/>
    </source>
</evidence>
<feature type="active site" evidence="6">
    <location>
        <position position="57"/>
    </location>
</feature>
<feature type="transmembrane region" description="Helical" evidence="7">
    <location>
        <begin position="29"/>
        <end position="51"/>
    </location>
</feature>
<dbReference type="GO" id="GO:0004252">
    <property type="term" value="F:serine-type endopeptidase activity"/>
    <property type="evidence" value="ECO:0007669"/>
    <property type="project" value="InterPro"/>
</dbReference>
<dbReference type="PROSITE" id="PS00760">
    <property type="entry name" value="SPASE_I_2"/>
    <property type="match status" value="1"/>
</dbReference>
<dbReference type="GO" id="GO:0009003">
    <property type="term" value="F:signal peptidase activity"/>
    <property type="evidence" value="ECO:0007669"/>
    <property type="project" value="UniProtKB-EC"/>
</dbReference>
<dbReference type="PANTHER" id="PTHR43390">
    <property type="entry name" value="SIGNAL PEPTIDASE I"/>
    <property type="match status" value="1"/>
</dbReference>